<feature type="domain" description="Histidine kinase/HSP90-like ATPase" evidence="2">
    <location>
        <begin position="176"/>
        <end position="271"/>
    </location>
</feature>
<dbReference type="AlphaFoldDB" id="A0A4U3MIX6"/>
<sequence>MACASLEPASTSFSMYWGAAAAGLATSAAASSPMDPAKVLPMRRVRCTAGSPLLCRGTSLAPHPSVNGLARTLHVTIRIEPPGRYNCDPDHNLSREPDLIGHRPIRLSSGRSSWHVTSSTPLVHMSGGVPYRGKGVGALPIWTVKEDAGMSVPFAVTALDGLDDFETWSAECLLPAVGASVAEARRLVRRELSSRGCSSFVDDCQLIVSELVTNAVRHAGTAFALRLRGTREWVYGEVFDTGATPPRPREPRPDATDGRGLLIVDTLAASWGHAPGARGGKIVWFVLGS</sequence>
<keyword evidence="1" id="KW-0723">Serine/threonine-protein kinase</keyword>
<keyword evidence="1" id="KW-0418">Kinase</keyword>
<dbReference type="EMBL" id="SZQA01000009">
    <property type="protein sequence ID" value="TKK88830.1"/>
    <property type="molecule type" value="Genomic_DNA"/>
</dbReference>
<name>A0A4U3MIX6_9ACTN</name>
<protein>
    <recommendedName>
        <fullName evidence="2">Histidine kinase/HSP90-like ATPase domain-containing protein</fullName>
    </recommendedName>
</protein>
<accession>A0A4U3MIX6</accession>
<reference evidence="3 4" key="1">
    <citation type="submission" date="2019-04" db="EMBL/GenBank/DDBJ databases">
        <title>Herbidospora sp. NEAU-GS14.nov., a novel actinomycete isolated from soil.</title>
        <authorList>
            <person name="Han L."/>
        </authorList>
    </citation>
    <scope>NUCLEOTIDE SEQUENCE [LARGE SCALE GENOMIC DNA]</scope>
    <source>
        <strain evidence="3 4">NEAU-GS14</strain>
    </source>
</reference>
<dbReference type="PANTHER" id="PTHR35526">
    <property type="entry name" value="ANTI-SIGMA-F FACTOR RSBW-RELATED"/>
    <property type="match status" value="1"/>
</dbReference>
<keyword evidence="1" id="KW-0808">Transferase</keyword>
<dbReference type="InterPro" id="IPR050267">
    <property type="entry name" value="Anti-sigma-factor_SerPK"/>
</dbReference>
<gene>
    <name evidence="3" type="ORF">FDA94_12165</name>
</gene>
<dbReference type="Pfam" id="PF13581">
    <property type="entry name" value="HATPase_c_2"/>
    <property type="match status" value="1"/>
</dbReference>
<evidence type="ECO:0000313" key="3">
    <source>
        <dbReference type="EMBL" id="TKK88830.1"/>
    </source>
</evidence>
<dbReference type="CDD" id="cd16936">
    <property type="entry name" value="HATPase_RsbW-like"/>
    <property type="match status" value="1"/>
</dbReference>
<proteinExistence type="predicted"/>
<dbReference type="PANTHER" id="PTHR35526:SF3">
    <property type="entry name" value="ANTI-SIGMA-F FACTOR RSBW"/>
    <property type="match status" value="1"/>
</dbReference>
<dbReference type="Gene3D" id="3.30.565.10">
    <property type="entry name" value="Histidine kinase-like ATPase, C-terminal domain"/>
    <property type="match status" value="1"/>
</dbReference>
<dbReference type="GO" id="GO:0004674">
    <property type="term" value="F:protein serine/threonine kinase activity"/>
    <property type="evidence" value="ECO:0007669"/>
    <property type="project" value="UniProtKB-KW"/>
</dbReference>
<organism evidence="3 4">
    <name type="scientific">Herbidospora galbida</name>
    <dbReference type="NCBI Taxonomy" id="2575442"/>
    <lineage>
        <taxon>Bacteria</taxon>
        <taxon>Bacillati</taxon>
        <taxon>Actinomycetota</taxon>
        <taxon>Actinomycetes</taxon>
        <taxon>Streptosporangiales</taxon>
        <taxon>Streptosporangiaceae</taxon>
        <taxon>Herbidospora</taxon>
    </lineage>
</organism>
<dbReference type="SUPFAM" id="SSF55874">
    <property type="entry name" value="ATPase domain of HSP90 chaperone/DNA topoisomerase II/histidine kinase"/>
    <property type="match status" value="1"/>
</dbReference>
<comment type="caution">
    <text evidence="3">The sequence shown here is derived from an EMBL/GenBank/DDBJ whole genome shotgun (WGS) entry which is preliminary data.</text>
</comment>
<keyword evidence="4" id="KW-1185">Reference proteome</keyword>
<evidence type="ECO:0000256" key="1">
    <source>
        <dbReference type="ARBA" id="ARBA00022527"/>
    </source>
</evidence>
<evidence type="ECO:0000259" key="2">
    <source>
        <dbReference type="Pfam" id="PF13581"/>
    </source>
</evidence>
<dbReference type="InterPro" id="IPR036890">
    <property type="entry name" value="HATPase_C_sf"/>
</dbReference>
<evidence type="ECO:0000313" key="4">
    <source>
        <dbReference type="Proteomes" id="UP000308705"/>
    </source>
</evidence>
<dbReference type="Proteomes" id="UP000308705">
    <property type="component" value="Unassembled WGS sequence"/>
</dbReference>
<dbReference type="InterPro" id="IPR003594">
    <property type="entry name" value="HATPase_dom"/>
</dbReference>